<dbReference type="Gene3D" id="3.40.50.300">
    <property type="entry name" value="P-loop containing nucleotide triphosphate hydrolases"/>
    <property type="match status" value="1"/>
</dbReference>
<dbReference type="InterPro" id="IPR027417">
    <property type="entry name" value="P-loop_NTPase"/>
</dbReference>
<dbReference type="CDD" id="cd00882">
    <property type="entry name" value="Ras_like_GTPase"/>
    <property type="match status" value="1"/>
</dbReference>
<dbReference type="PANTHER" id="PTHR40453:SF2">
    <property type="entry name" value="ACETATE KINASE EUTP-RELATED"/>
    <property type="match status" value="1"/>
</dbReference>
<comment type="caution">
    <text evidence="2">The sequence shown here is derived from an EMBL/GenBank/DDBJ whole genome shotgun (WGS) entry which is preliminary data.</text>
</comment>
<reference evidence="2 3" key="1">
    <citation type="submission" date="2023-03" db="EMBL/GenBank/DDBJ databases">
        <title>WGS of NDM-producing Providencia thailandensis from Ukrainian patients.</title>
        <authorList>
            <person name="Zabicka D."/>
            <person name="Izdebski R."/>
            <person name="Urbanowicz P."/>
            <person name="Biedrzycka M."/>
            <person name="Guzek A."/>
            <person name="Gniadkowski M."/>
        </authorList>
    </citation>
    <scope>NUCLEOTIDE SEQUENCE [LARGE SCALE GENOMIC DNA]</scope>
    <source>
        <strain evidence="2 3">8015-22</strain>
    </source>
</reference>
<dbReference type="AlphaFoldDB" id="A0AAJ1JDW6"/>
<accession>A0AAJ1JDW6</accession>
<dbReference type="RefSeq" id="WP_088499003.1">
    <property type="nucleotide sequence ID" value="NZ_BRQK01000004.1"/>
</dbReference>
<dbReference type="GO" id="GO:0006576">
    <property type="term" value="P:biogenic amine metabolic process"/>
    <property type="evidence" value="ECO:0007669"/>
    <property type="project" value="InterPro"/>
</dbReference>
<organism evidence="2 3">
    <name type="scientific">Providencia stuartii</name>
    <dbReference type="NCBI Taxonomy" id="588"/>
    <lineage>
        <taxon>Bacteria</taxon>
        <taxon>Pseudomonadati</taxon>
        <taxon>Pseudomonadota</taxon>
        <taxon>Gammaproteobacteria</taxon>
        <taxon>Enterobacterales</taxon>
        <taxon>Morganellaceae</taxon>
        <taxon>Providencia</taxon>
    </lineage>
</organism>
<sequence>MKRLVFVGDVGAGKTTLFNALQGDFELARKTQAIEFNDEGSVDTPGEYFSHPRLYHALINTLADRDALVYVHAANNLECRIPAGLLDIYPHMRRFAVISKADVPDANVPAVRKLLSTRGFEEPMFAINSLDPDDVLKVKQFLASLDSQLRGISDEETNNGQ</sequence>
<keyword evidence="1" id="KW-0547">Nucleotide-binding</keyword>
<dbReference type="PIRSF" id="PIRSF036409">
    <property type="entry name" value="EutP_PduV"/>
    <property type="match status" value="1"/>
</dbReference>
<dbReference type="PANTHER" id="PTHR40453">
    <property type="entry name" value="PROTEIN YOEF"/>
    <property type="match status" value="1"/>
</dbReference>
<dbReference type="Proteomes" id="UP001163056">
    <property type="component" value="Unassembled WGS sequence"/>
</dbReference>
<proteinExistence type="inferred from homology"/>
<name>A0AAJ1JDW6_PROST</name>
<comment type="similarity">
    <text evidence="1">Belongs to the EutP/PduV family.</text>
</comment>
<evidence type="ECO:0000313" key="2">
    <source>
        <dbReference type="EMBL" id="MDE8769292.1"/>
    </source>
</evidence>
<protein>
    <submittedName>
        <fullName evidence="2">EutP/PduV family microcompartment system protein</fullName>
    </submittedName>
</protein>
<gene>
    <name evidence="2" type="primary">eutP</name>
    <name evidence="2" type="ORF">PZS58_07070</name>
</gene>
<dbReference type="Pfam" id="PF10662">
    <property type="entry name" value="PduV-EutP"/>
    <property type="match status" value="1"/>
</dbReference>
<evidence type="ECO:0000313" key="3">
    <source>
        <dbReference type="Proteomes" id="UP001163056"/>
    </source>
</evidence>
<dbReference type="NCBIfam" id="TIGR02528">
    <property type="entry name" value="EutP"/>
    <property type="match status" value="1"/>
</dbReference>
<dbReference type="SUPFAM" id="SSF52540">
    <property type="entry name" value="P-loop containing nucleoside triphosphate hydrolases"/>
    <property type="match status" value="1"/>
</dbReference>
<dbReference type="InterPro" id="IPR012381">
    <property type="entry name" value="EutP_PduV"/>
</dbReference>
<dbReference type="EMBL" id="JAREJI010000003">
    <property type="protein sequence ID" value="MDE8769292.1"/>
    <property type="molecule type" value="Genomic_DNA"/>
</dbReference>
<dbReference type="GO" id="GO:0005524">
    <property type="term" value="F:ATP binding"/>
    <property type="evidence" value="ECO:0007669"/>
    <property type="project" value="UniProtKB-UniRule"/>
</dbReference>
<evidence type="ECO:0000256" key="1">
    <source>
        <dbReference type="PIRNR" id="PIRNR036409"/>
    </source>
</evidence>